<organism evidence="7 8">
    <name type="scientific">Hibiscus syriacus</name>
    <name type="common">Rose of Sharon</name>
    <dbReference type="NCBI Taxonomy" id="106335"/>
    <lineage>
        <taxon>Eukaryota</taxon>
        <taxon>Viridiplantae</taxon>
        <taxon>Streptophyta</taxon>
        <taxon>Embryophyta</taxon>
        <taxon>Tracheophyta</taxon>
        <taxon>Spermatophyta</taxon>
        <taxon>Magnoliopsida</taxon>
        <taxon>eudicotyledons</taxon>
        <taxon>Gunneridae</taxon>
        <taxon>Pentapetalae</taxon>
        <taxon>rosids</taxon>
        <taxon>malvids</taxon>
        <taxon>Malvales</taxon>
        <taxon>Malvaceae</taxon>
        <taxon>Malvoideae</taxon>
        <taxon>Hibiscus</taxon>
    </lineage>
</organism>
<accession>A0A6A2YMU5</accession>
<dbReference type="Proteomes" id="UP000436088">
    <property type="component" value="Unassembled WGS sequence"/>
</dbReference>
<dbReference type="InterPro" id="IPR012474">
    <property type="entry name" value="Frigida"/>
</dbReference>
<dbReference type="EMBL" id="VEPZ02001321">
    <property type="protein sequence ID" value="KAE8680658.1"/>
    <property type="molecule type" value="Genomic_DNA"/>
</dbReference>
<keyword evidence="3 5" id="KW-0221">Differentiation</keyword>
<feature type="compositionally biased region" description="Basic and acidic residues" evidence="6">
    <location>
        <begin position="190"/>
        <end position="201"/>
    </location>
</feature>
<evidence type="ECO:0000256" key="3">
    <source>
        <dbReference type="ARBA" id="ARBA00022782"/>
    </source>
</evidence>
<evidence type="ECO:0000313" key="7">
    <source>
        <dbReference type="EMBL" id="KAE8680658.1"/>
    </source>
</evidence>
<dbReference type="GO" id="GO:0009908">
    <property type="term" value="P:flower development"/>
    <property type="evidence" value="ECO:0007669"/>
    <property type="project" value="UniProtKB-KW"/>
</dbReference>
<gene>
    <name evidence="7" type="ORF">F3Y22_tig00111372pilonHSYRG00067</name>
</gene>
<protein>
    <recommendedName>
        <fullName evidence="5">FRIGIDA-like protein</fullName>
    </recommendedName>
</protein>
<evidence type="ECO:0000256" key="5">
    <source>
        <dbReference type="RuleBase" id="RU364012"/>
    </source>
</evidence>
<evidence type="ECO:0000256" key="4">
    <source>
        <dbReference type="ARBA" id="ARBA00023089"/>
    </source>
</evidence>
<keyword evidence="2 5" id="KW-0217">Developmental protein</keyword>
<evidence type="ECO:0000256" key="6">
    <source>
        <dbReference type="SAM" id="MobiDB-lite"/>
    </source>
</evidence>
<sequence length="330" mass="36286">MRDSDTVAKVMAKRLKHTQNDPNEEHVTSIPAFALICQFMVSQPSAKAIADEWKPKLSNAVSGAANDNSFEAEAFLQLLDTFKIASEFDEEQLCNGRQVDFVRFHTFQLAERVSSSAPLEDVLERSAEKQGKGGISCGAAGSQIESNFRGRPLIMRTRRLEAVIRRVQDYGLEADYSLDPLQKRLAQLEKAKADSKKRGEIHVTSPAEEIRPTSGFSRISGTSRLAQLEKAKADSKKKRGDSCKHHPRKKSRPTSGFRGFRGPPGRQDPPVYNQRAAFTGMPESLEITKAAIVTEGTNTTSGIDLIMLKCGRNSPALFATMAAAASLFRS</sequence>
<proteinExistence type="inferred from homology"/>
<dbReference type="AlphaFoldDB" id="A0A6A2YMU5"/>
<dbReference type="PANTHER" id="PTHR31791">
    <property type="entry name" value="FRIGIDA-LIKE PROTEIN 3-RELATED"/>
    <property type="match status" value="1"/>
</dbReference>
<feature type="compositionally biased region" description="Polar residues" evidence="6">
    <location>
        <begin position="214"/>
        <end position="225"/>
    </location>
</feature>
<evidence type="ECO:0000256" key="1">
    <source>
        <dbReference type="ARBA" id="ARBA00008956"/>
    </source>
</evidence>
<keyword evidence="8" id="KW-1185">Reference proteome</keyword>
<comment type="similarity">
    <text evidence="1 5">Belongs to the Frigida family.</text>
</comment>
<dbReference type="GO" id="GO:0030154">
    <property type="term" value="P:cell differentiation"/>
    <property type="evidence" value="ECO:0007669"/>
    <property type="project" value="UniProtKB-KW"/>
</dbReference>
<feature type="region of interest" description="Disordered" evidence="6">
    <location>
        <begin position="190"/>
        <end position="271"/>
    </location>
</feature>
<evidence type="ECO:0000256" key="2">
    <source>
        <dbReference type="ARBA" id="ARBA00022473"/>
    </source>
</evidence>
<reference evidence="7" key="1">
    <citation type="submission" date="2019-09" db="EMBL/GenBank/DDBJ databases">
        <title>Draft genome information of white flower Hibiscus syriacus.</title>
        <authorList>
            <person name="Kim Y.-M."/>
        </authorList>
    </citation>
    <scope>NUCLEOTIDE SEQUENCE [LARGE SCALE GENOMIC DNA]</scope>
    <source>
        <strain evidence="7">YM2019G1</strain>
    </source>
</reference>
<feature type="compositionally biased region" description="Basic and acidic residues" evidence="6">
    <location>
        <begin position="227"/>
        <end position="244"/>
    </location>
</feature>
<dbReference type="Pfam" id="PF07899">
    <property type="entry name" value="Frigida"/>
    <property type="match status" value="1"/>
</dbReference>
<keyword evidence="4 5" id="KW-0287">Flowering</keyword>
<feature type="compositionally biased region" description="Low complexity" evidence="6">
    <location>
        <begin position="253"/>
        <end position="265"/>
    </location>
</feature>
<comment type="caution">
    <text evidence="7">The sequence shown here is derived from an EMBL/GenBank/DDBJ whole genome shotgun (WGS) entry which is preliminary data.</text>
</comment>
<name>A0A6A2YMU5_HIBSY</name>
<dbReference type="PANTHER" id="PTHR31791:SF41">
    <property type="entry name" value="FRIGIDA-LIKE PROTEIN"/>
    <property type="match status" value="1"/>
</dbReference>
<evidence type="ECO:0000313" key="8">
    <source>
        <dbReference type="Proteomes" id="UP000436088"/>
    </source>
</evidence>